<dbReference type="InterPro" id="IPR017853">
    <property type="entry name" value="GH"/>
</dbReference>
<evidence type="ECO:0000256" key="2">
    <source>
        <dbReference type="ARBA" id="ARBA00006285"/>
    </source>
</evidence>
<evidence type="ECO:0000256" key="7">
    <source>
        <dbReference type="SAM" id="SignalP"/>
    </source>
</evidence>
<feature type="signal peptide" evidence="7">
    <location>
        <begin position="1"/>
        <end position="29"/>
    </location>
</feature>
<evidence type="ECO:0000256" key="6">
    <source>
        <dbReference type="PIRSR" id="PIRSR625705-1"/>
    </source>
</evidence>
<dbReference type="RefSeq" id="WP_203750332.1">
    <property type="nucleotide sequence ID" value="NZ_BONK01000004.1"/>
</dbReference>
<keyword evidence="11" id="KW-1185">Reference proteome</keyword>
<dbReference type="PANTHER" id="PTHR22600:SF57">
    <property type="entry name" value="BETA-N-ACETYLHEXOSAMINIDASE"/>
    <property type="match status" value="1"/>
</dbReference>
<feature type="domain" description="Beta-hexosaminidase bacterial type N-terminal" evidence="9">
    <location>
        <begin position="39"/>
        <end position="165"/>
    </location>
</feature>
<dbReference type="PRINTS" id="PR00738">
    <property type="entry name" value="GLHYDRLASE20"/>
</dbReference>
<feature type="active site" description="Proton donor" evidence="6">
    <location>
        <position position="331"/>
    </location>
</feature>
<dbReference type="InterPro" id="IPR025705">
    <property type="entry name" value="Beta_hexosaminidase_sua/sub"/>
</dbReference>
<feature type="chain" id="PRO_5039006903" description="beta-N-acetylhexosaminidase" evidence="7">
    <location>
        <begin position="30"/>
        <end position="526"/>
    </location>
</feature>
<dbReference type="PROSITE" id="PS51257">
    <property type="entry name" value="PROKAR_LIPOPROTEIN"/>
    <property type="match status" value="1"/>
</dbReference>
<evidence type="ECO:0000256" key="3">
    <source>
        <dbReference type="ARBA" id="ARBA00012663"/>
    </source>
</evidence>
<keyword evidence="7" id="KW-0732">Signal</keyword>
<evidence type="ECO:0000259" key="9">
    <source>
        <dbReference type="Pfam" id="PF02838"/>
    </source>
</evidence>
<keyword evidence="5" id="KW-0326">Glycosidase</keyword>
<comment type="caution">
    <text evidence="10">The sequence shown here is derived from an EMBL/GenBank/DDBJ whole genome shotgun (WGS) entry which is preliminary data.</text>
</comment>
<dbReference type="GO" id="GO:0005975">
    <property type="term" value="P:carbohydrate metabolic process"/>
    <property type="evidence" value="ECO:0007669"/>
    <property type="project" value="InterPro"/>
</dbReference>
<evidence type="ECO:0000256" key="4">
    <source>
        <dbReference type="ARBA" id="ARBA00022801"/>
    </source>
</evidence>
<accession>A0A919P1W6</accession>
<evidence type="ECO:0000313" key="10">
    <source>
        <dbReference type="EMBL" id="GIG20627.1"/>
    </source>
</evidence>
<feature type="domain" description="Glycoside hydrolase family 20 catalytic" evidence="8">
    <location>
        <begin position="168"/>
        <end position="490"/>
    </location>
</feature>
<evidence type="ECO:0000256" key="5">
    <source>
        <dbReference type="ARBA" id="ARBA00023295"/>
    </source>
</evidence>
<evidence type="ECO:0000259" key="8">
    <source>
        <dbReference type="Pfam" id="PF00728"/>
    </source>
</evidence>
<organism evidence="10 11">
    <name type="scientific">Cellulomonas chitinilytica</name>
    <dbReference type="NCBI Taxonomy" id="398759"/>
    <lineage>
        <taxon>Bacteria</taxon>
        <taxon>Bacillati</taxon>
        <taxon>Actinomycetota</taxon>
        <taxon>Actinomycetes</taxon>
        <taxon>Micrococcales</taxon>
        <taxon>Cellulomonadaceae</taxon>
        <taxon>Cellulomonas</taxon>
    </lineage>
</organism>
<dbReference type="SUPFAM" id="SSF55545">
    <property type="entry name" value="beta-N-acetylhexosaminidase-like domain"/>
    <property type="match status" value="1"/>
</dbReference>
<dbReference type="InterPro" id="IPR015882">
    <property type="entry name" value="HEX_bac_N"/>
</dbReference>
<dbReference type="GO" id="GO:0016020">
    <property type="term" value="C:membrane"/>
    <property type="evidence" value="ECO:0007669"/>
    <property type="project" value="TreeGrafter"/>
</dbReference>
<dbReference type="CDD" id="cd06568">
    <property type="entry name" value="GH20_SpHex_like"/>
    <property type="match status" value="1"/>
</dbReference>
<sequence>MTRWRTGAGITAGLVGAVLVLAACTPPPAEPPPAGAVGPSVVPRPVELTAGEGAPFVLGTSATVSADPELAGPAAALVELLHEDTGVAVATGGAAGPADADVRLTVDPAVTGYDGYLLHVDDNGIDIAAAEPSGAFAAVQTLRQLVPLGDPGAAREVPAVDVRDHARFAYRGAMLDVARHFFGVQDVERYVDDVALLKVNHLHLHLTDDQGWRIAIGSWPRLTEVGAANAVDGDPGGFYTQDDYRAIVAHAAARGVTIVPEIDMPGHTNAALASYGELNPDGRAVPAYSGIEVGFSTLDPESETTYRFVEDVLDEVAALTPGPYLHIGGDESRATSDEQYAAFVTRAAQIAAGTGKTVVGWHEIADAGPLPPGTVGQYWSYVRPETKGLAQRVRSFVDRGGRLIMSPADATYLDMKYDASTPHGLQWARGFTDLAEAYSWDPAQVVDGVGDDDLLGVEAPLWTETLRTVEDVESMAFPRLAAVAEIAWTPQQDRQLDDLKARLVPLGERWDAAGVTYTKVPQVSWR</sequence>
<comment type="similarity">
    <text evidence="2">Belongs to the glycosyl hydrolase 20 family.</text>
</comment>
<dbReference type="Proteomes" id="UP000632740">
    <property type="component" value="Unassembled WGS sequence"/>
</dbReference>
<dbReference type="PANTHER" id="PTHR22600">
    <property type="entry name" value="BETA-HEXOSAMINIDASE"/>
    <property type="match status" value="1"/>
</dbReference>
<dbReference type="InterPro" id="IPR029018">
    <property type="entry name" value="Hex-like_dom2"/>
</dbReference>
<protein>
    <recommendedName>
        <fullName evidence="3">beta-N-acetylhexosaminidase</fullName>
        <ecNumber evidence="3">3.2.1.52</ecNumber>
    </recommendedName>
</protein>
<keyword evidence="4" id="KW-0378">Hydrolase</keyword>
<gene>
    <name evidence="10" type="ORF">Cch01nite_13510</name>
</gene>
<reference evidence="10" key="1">
    <citation type="submission" date="2021-01" db="EMBL/GenBank/DDBJ databases">
        <title>Whole genome shotgun sequence of Cellulomonas chitinilytica NBRC 110799.</title>
        <authorList>
            <person name="Komaki H."/>
            <person name="Tamura T."/>
        </authorList>
    </citation>
    <scope>NUCLEOTIDE SEQUENCE</scope>
    <source>
        <strain evidence="10">NBRC 110799</strain>
    </source>
</reference>
<dbReference type="AlphaFoldDB" id="A0A919P1W6"/>
<evidence type="ECO:0000256" key="1">
    <source>
        <dbReference type="ARBA" id="ARBA00001231"/>
    </source>
</evidence>
<dbReference type="Pfam" id="PF02838">
    <property type="entry name" value="Glyco_hydro_20b"/>
    <property type="match status" value="1"/>
</dbReference>
<comment type="catalytic activity">
    <reaction evidence="1">
        <text>Hydrolysis of terminal non-reducing N-acetyl-D-hexosamine residues in N-acetyl-beta-D-hexosaminides.</text>
        <dbReference type="EC" id="3.2.1.52"/>
    </reaction>
</comment>
<dbReference type="Gene3D" id="3.20.20.80">
    <property type="entry name" value="Glycosidases"/>
    <property type="match status" value="1"/>
</dbReference>
<dbReference type="GO" id="GO:0004563">
    <property type="term" value="F:beta-N-acetylhexosaminidase activity"/>
    <property type="evidence" value="ECO:0007669"/>
    <property type="project" value="UniProtKB-EC"/>
</dbReference>
<dbReference type="EMBL" id="BONK01000004">
    <property type="protein sequence ID" value="GIG20627.1"/>
    <property type="molecule type" value="Genomic_DNA"/>
</dbReference>
<dbReference type="GO" id="GO:0030203">
    <property type="term" value="P:glycosaminoglycan metabolic process"/>
    <property type="evidence" value="ECO:0007669"/>
    <property type="project" value="TreeGrafter"/>
</dbReference>
<dbReference type="EC" id="3.2.1.52" evidence="3"/>
<proteinExistence type="inferred from homology"/>
<dbReference type="Gene3D" id="3.30.379.10">
    <property type="entry name" value="Chitobiase/beta-hexosaminidase domain 2-like"/>
    <property type="match status" value="1"/>
</dbReference>
<name>A0A919P1W6_9CELL</name>
<evidence type="ECO:0000313" key="11">
    <source>
        <dbReference type="Proteomes" id="UP000632740"/>
    </source>
</evidence>
<dbReference type="Pfam" id="PF00728">
    <property type="entry name" value="Glyco_hydro_20"/>
    <property type="match status" value="1"/>
</dbReference>
<dbReference type="SUPFAM" id="SSF51445">
    <property type="entry name" value="(Trans)glycosidases"/>
    <property type="match status" value="1"/>
</dbReference>
<dbReference type="InterPro" id="IPR015883">
    <property type="entry name" value="Glyco_hydro_20_cat"/>
</dbReference>